<dbReference type="FunFam" id="3.40.50.970:FF:000007">
    <property type="entry name" value="Acetolactate synthase"/>
    <property type="match status" value="1"/>
</dbReference>
<reference evidence="16" key="1">
    <citation type="journal article" date="2018" name="Nat. Microbiol.">
        <title>Leveraging single-cell genomics to expand the fungal tree of life.</title>
        <authorList>
            <person name="Ahrendt S.R."/>
            <person name="Quandt C.A."/>
            <person name="Ciobanu D."/>
            <person name="Clum A."/>
            <person name="Salamov A."/>
            <person name="Andreopoulos B."/>
            <person name="Cheng J.F."/>
            <person name="Woyke T."/>
            <person name="Pelin A."/>
            <person name="Henrissat B."/>
            <person name="Reynolds N.K."/>
            <person name="Benny G.L."/>
            <person name="Smith M.E."/>
            <person name="James T.Y."/>
            <person name="Grigoriev I.V."/>
        </authorList>
    </citation>
    <scope>NUCLEOTIDE SEQUENCE [LARGE SCALE GENOMIC DNA]</scope>
    <source>
        <strain evidence="16">RSA 1356</strain>
    </source>
</reference>
<feature type="domain" description="Thiamine pyrophosphate enzyme central" evidence="12">
    <location>
        <begin position="276"/>
        <end position="419"/>
    </location>
</feature>
<dbReference type="InterPro" id="IPR029035">
    <property type="entry name" value="DHS-like_NAD/FAD-binding_dom"/>
</dbReference>
<keyword evidence="16" id="KW-1185">Reference proteome</keyword>
<evidence type="ECO:0000256" key="10">
    <source>
        <dbReference type="ARBA" id="ARBA00023304"/>
    </source>
</evidence>
<dbReference type="CDD" id="cd07035">
    <property type="entry name" value="TPP_PYR_POX_like"/>
    <property type="match status" value="1"/>
</dbReference>
<dbReference type="Pfam" id="PF02776">
    <property type="entry name" value="TPP_enzyme_N"/>
    <property type="match status" value="1"/>
</dbReference>
<comment type="similarity">
    <text evidence="3 11">Belongs to the TPP enzyme family.</text>
</comment>
<evidence type="ECO:0000256" key="6">
    <source>
        <dbReference type="ARBA" id="ARBA00022679"/>
    </source>
</evidence>
<evidence type="ECO:0000259" key="12">
    <source>
        <dbReference type="Pfam" id="PF00205"/>
    </source>
</evidence>
<dbReference type="InterPro" id="IPR011766">
    <property type="entry name" value="TPP_enzyme_TPP-bd"/>
</dbReference>
<dbReference type="GO" id="GO:0000287">
    <property type="term" value="F:magnesium ion binding"/>
    <property type="evidence" value="ECO:0007669"/>
    <property type="project" value="UniProtKB-UniRule"/>
</dbReference>
<dbReference type="EMBL" id="KZ992567">
    <property type="protein sequence ID" value="RKP08818.1"/>
    <property type="molecule type" value="Genomic_DNA"/>
</dbReference>
<keyword evidence="6 11" id="KW-0808">Transferase</keyword>
<evidence type="ECO:0000313" key="15">
    <source>
        <dbReference type="EMBL" id="RKP08818.1"/>
    </source>
</evidence>
<dbReference type="InterPro" id="IPR039368">
    <property type="entry name" value="AHAS_TPP"/>
</dbReference>
<comment type="pathway">
    <text evidence="2 11">Amino-acid biosynthesis; L-valine biosynthesis; L-valine from pyruvate: step 1/4.</text>
</comment>
<protein>
    <recommendedName>
        <fullName evidence="4 11">Acetolactate synthase</fullName>
        <ecNumber evidence="4 11">2.2.1.6</ecNumber>
    </recommendedName>
</protein>
<dbReference type="PANTHER" id="PTHR18968:SF13">
    <property type="entry name" value="ACETOLACTATE SYNTHASE CATALYTIC SUBUNIT, MITOCHONDRIAL"/>
    <property type="match status" value="1"/>
</dbReference>
<dbReference type="InterPro" id="IPR045229">
    <property type="entry name" value="TPP_enz"/>
</dbReference>
<dbReference type="EC" id="2.2.1.6" evidence="4 11"/>
<dbReference type="InterPro" id="IPR012000">
    <property type="entry name" value="Thiamin_PyroP_enz_cen_dom"/>
</dbReference>
<keyword evidence="9 11" id="KW-0786">Thiamine pyrophosphate</keyword>
<comment type="catalytic activity">
    <reaction evidence="11">
        <text>2 pyruvate + H(+) = (2S)-2-acetolactate + CO2</text>
        <dbReference type="Rhea" id="RHEA:25249"/>
        <dbReference type="ChEBI" id="CHEBI:15361"/>
        <dbReference type="ChEBI" id="CHEBI:15378"/>
        <dbReference type="ChEBI" id="CHEBI:16526"/>
        <dbReference type="ChEBI" id="CHEBI:58476"/>
        <dbReference type="EC" id="2.2.1.6"/>
    </reaction>
</comment>
<evidence type="ECO:0000259" key="14">
    <source>
        <dbReference type="Pfam" id="PF02776"/>
    </source>
</evidence>
<dbReference type="GO" id="GO:0003984">
    <property type="term" value="F:acetolactate synthase activity"/>
    <property type="evidence" value="ECO:0007669"/>
    <property type="project" value="UniProtKB-EC"/>
</dbReference>
<evidence type="ECO:0000313" key="16">
    <source>
        <dbReference type="Proteomes" id="UP000271241"/>
    </source>
</evidence>
<keyword evidence="5 11" id="KW-0028">Amino-acid biosynthesis</keyword>
<dbReference type="GO" id="GO:0009099">
    <property type="term" value="P:L-valine biosynthetic process"/>
    <property type="evidence" value="ECO:0007669"/>
    <property type="project" value="UniProtKB-UniPathway"/>
</dbReference>
<dbReference type="Pfam" id="PF02775">
    <property type="entry name" value="TPP_enzyme_C"/>
    <property type="match status" value="1"/>
</dbReference>
<name>A0A4P9XRV9_9FUNG</name>
<proteinExistence type="inferred from homology"/>
<evidence type="ECO:0000256" key="7">
    <source>
        <dbReference type="ARBA" id="ARBA00022723"/>
    </source>
</evidence>
<dbReference type="STRING" id="78915.A0A4P9XRV9"/>
<evidence type="ECO:0000256" key="11">
    <source>
        <dbReference type="RuleBase" id="RU003591"/>
    </source>
</evidence>
<dbReference type="PROSITE" id="PS00187">
    <property type="entry name" value="TPP_ENZYMES"/>
    <property type="match status" value="1"/>
</dbReference>
<sequence length="667" mass="71880">MLAARQIARAAVSARRPLAAAVVRHLQSSSAGAAAAAAPSTATAAQPAAQPAAIKPVSTLHSTLAAEDTSFIGMSGGQIFHEMMLRHGVKHIFGYPGGAILPVFDAIYQSQHFEFVLPRHEQGAGHMAEGYARASGKPGVVLVTSGPGATNVVTAMQDAYSDGTPLVVFCGQVPTSAIGTDAFQEADVIGISRACTKWNVMVKDIADLPRRIDEAFQIATSGRPGPVLVDLPKDVTASILRKAIPPPRAIPSRPTGTLLSGVAGMTDMGTPEHLLRAAKLINAAKRPVVYAGQGILGSPEGPKLLREFADRANLPVTTTLMGLGAFDEEDPRSLHMLGMHGSVYANLAMQSADVIIALGARFDDRVTGNTKRFAPEARKAAAEGRGGIIHFEVMPKNINKVVQATEAIEGDVIESLSQLLPLLEFSERKTWFAQINTWKREHPFTFPRQAADESQARLKPQAVIEELNRQLVNRKEDVVISTGVGQHQMWAAQYYRWRHPRTMVTSGGLGTMGFGLPAAIGAKVAMPEKVVVDIDGDASFSMTAMELATAAQYNIGVKALVLNNDFQGMVKQWQDLFYEERYSGTPMRNPDFVKLAESMGCRGLRVRSQVELPEAMAEFLRHDGPIVMEAMVDPTEHVYPMVPAGKALHEMVMAPKSTEEDKRRSCA</sequence>
<keyword evidence="10 11" id="KW-0100">Branched-chain amino acid biosynthesis</keyword>
<keyword evidence="7 11" id="KW-0479">Metal-binding</keyword>
<dbReference type="UniPathway" id="UPA00047">
    <property type="reaction ID" value="UER00055"/>
</dbReference>
<dbReference type="SUPFAM" id="SSF52518">
    <property type="entry name" value="Thiamin diphosphate-binding fold (THDP-binding)"/>
    <property type="match status" value="2"/>
</dbReference>
<dbReference type="FunFam" id="3.40.50.1220:FF:000008">
    <property type="entry name" value="Acetolactate synthase"/>
    <property type="match status" value="1"/>
</dbReference>
<evidence type="ECO:0000256" key="8">
    <source>
        <dbReference type="ARBA" id="ARBA00022842"/>
    </source>
</evidence>
<evidence type="ECO:0000256" key="4">
    <source>
        <dbReference type="ARBA" id="ARBA00013145"/>
    </source>
</evidence>
<dbReference type="InterPro" id="IPR000399">
    <property type="entry name" value="TPP-bd_CS"/>
</dbReference>
<dbReference type="Proteomes" id="UP000271241">
    <property type="component" value="Unassembled WGS sequence"/>
</dbReference>
<evidence type="ECO:0000259" key="13">
    <source>
        <dbReference type="Pfam" id="PF02775"/>
    </source>
</evidence>
<feature type="domain" description="Thiamine pyrophosphate enzyme N-terminal TPP-binding" evidence="14">
    <location>
        <begin position="74"/>
        <end position="189"/>
    </location>
</feature>
<evidence type="ECO:0000256" key="9">
    <source>
        <dbReference type="ARBA" id="ARBA00023052"/>
    </source>
</evidence>
<organism evidence="15 16">
    <name type="scientific">Thamnocephalis sphaerospora</name>
    <dbReference type="NCBI Taxonomy" id="78915"/>
    <lineage>
        <taxon>Eukaryota</taxon>
        <taxon>Fungi</taxon>
        <taxon>Fungi incertae sedis</taxon>
        <taxon>Zoopagomycota</taxon>
        <taxon>Zoopagomycotina</taxon>
        <taxon>Zoopagomycetes</taxon>
        <taxon>Zoopagales</taxon>
        <taxon>Sigmoideomycetaceae</taxon>
        <taxon>Thamnocephalis</taxon>
    </lineage>
</organism>
<dbReference type="InterPro" id="IPR029061">
    <property type="entry name" value="THDP-binding"/>
</dbReference>
<comment type="pathway">
    <text evidence="1 11">Amino-acid biosynthesis; L-isoleucine biosynthesis; L-isoleucine from 2-oxobutanoate: step 1/4.</text>
</comment>
<comment type="cofactor">
    <cofactor evidence="11">
        <name>thiamine diphosphate</name>
        <dbReference type="ChEBI" id="CHEBI:58937"/>
    </cofactor>
    <text evidence="11">Binds 1 thiamine pyrophosphate per subunit.</text>
</comment>
<dbReference type="GO" id="GO:0030976">
    <property type="term" value="F:thiamine pyrophosphate binding"/>
    <property type="evidence" value="ECO:0007669"/>
    <property type="project" value="UniProtKB-UniRule"/>
</dbReference>
<dbReference type="InterPro" id="IPR012001">
    <property type="entry name" value="Thiamin_PyroP_enz_TPP-bd_dom"/>
</dbReference>
<dbReference type="NCBIfam" id="TIGR00118">
    <property type="entry name" value="acolac_lg"/>
    <property type="match status" value="1"/>
</dbReference>
<gene>
    <name evidence="15" type="ORF">THASP1DRAFT_29394</name>
</gene>
<dbReference type="OrthoDB" id="16262at2759"/>
<dbReference type="SUPFAM" id="SSF52467">
    <property type="entry name" value="DHS-like NAD/FAD-binding domain"/>
    <property type="match status" value="1"/>
</dbReference>
<dbReference type="GO" id="GO:0005948">
    <property type="term" value="C:acetolactate synthase complex"/>
    <property type="evidence" value="ECO:0007669"/>
    <property type="project" value="TreeGrafter"/>
</dbReference>
<dbReference type="CDD" id="cd02015">
    <property type="entry name" value="TPP_AHAS"/>
    <property type="match status" value="1"/>
</dbReference>
<keyword evidence="8 11" id="KW-0460">Magnesium</keyword>
<feature type="domain" description="Thiamine pyrophosphate enzyme TPP-binding" evidence="13">
    <location>
        <begin position="483"/>
        <end position="629"/>
    </location>
</feature>
<dbReference type="GO" id="GO:0005739">
    <property type="term" value="C:mitochondrion"/>
    <property type="evidence" value="ECO:0007669"/>
    <property type="project" value="TreeGrafter"/>
</dbReference>
<evidence type="ECO:0000256" key="1">
    <source>
        <dbReference type="ARBA" id="ARBA00004974"/>
    </source>
</evidence>
<dbReference type="InterPro" id="IPR012846">
    <property type="entry name" value="Acetolactate_synth_lsu"/>
</dbReference>
<dbReference type="UniPathway" id="UPA00049">
    <property type="reaction ID" value="UER00059"/>
</dbReference>
<evidence type="ECO:0000256" key="5">
    <source>
        <dbReference type="ARBA" id="ARBA00022605"/>
    </source>
</evidence>
<dbReference type="GO" id="GO:0009097">
    <property type="term" value="P:isoleucine biosynthetic process"/>
    <property type="evidence" value="ECO:0007669"/>
    <property type="project" value="UniProtKB-UniPathway"/>
</dbReference>
<dbReference type="AlphaFoldDB" id="A0A4P9XRV9"/>
<evidence type="ECO:0000256" key="2">
    <source>
        <dbReference type="ARBA" id="ARBA00005025"/>
    </source>
</evidence>
<dbReference type="Pfam" id="PF00205">
    <property type="entry name" value="TPP_enzyme_M"/>
    <property type="match status" value="1"/>
</dbReference>
<dbReference type="PANTHER" id="PTHR18968">
    <property type="entry name" value="THIAMINE PYROPHOSPHATE ENZYMES"/>
    <property type="match status" value="1"/>
</dbReference>
<comment type="cofactor">
    <cofactor evidence="11">
        <name>Mg(2+)</name>
        <dbReference type="ChEBI" id="CHEBI:18420"/>
    </cofactor>
    <text evidence="11">Binds 1 Mg(2+) ion per subunit.</text>
</comment>
<dbReference type="Gene3D" id="3.40.50.970">
    <property type="match status" value="2"/>
</dbReference>
<dbReference type="Gene3D" id="3.40.50.1220">
    <property type="entry name" value="TPP-binding domain"/>
    <property type="match status" value="1"/>
</dbReference>
<dbReference type="GO" id="GO:0050660">
    <property type="term" value="F:flavin adenine dinucleotide binding"/>
    <property type="evidence" value="ECO:0007669"/>
    <property type="project" value="InterPro"/>
</dbReference>
<accession>A0A4P9XRV9</accession>
<evidence type="ECO:0000256" key="3">
    <source>
        <dbReference type="ARBA" id="ARBA00007812"/>
    </source>
</evidence>